<evidence type="ECO:0000256" key="3">
    <source>
        <dbReference type="HAMAP-Rule" id="MF_02225"/>
    </source>
</evidence>
<keyword evidence="3" id="KW-0460">Magnesium</keyword>
<keyword evidence="1 3" id="KW-0210">Decarboxylase</keyword>
<feature type="transmembrane region" description="Helical" evidence="5">
    <location>
        <begin position="7"/>
        <end position="27"/>
    </location>
</feature>
<dbReference type="HAMAP" id="MF_02225">
    <property type="entry name" value="CoaBC"/>
    <property type="match status" value="1"/>
</dbReference>
<comment type="function">
    <text evidence="3">Catalyzes two sequential steps in the biosynthesis of coenzyme A. In the first step cysteine is conjugated to 4'-phosphopantothenate to form 4-phosphopantothenoylcysteine. In the second step the latter compound is decarboxylated to form 4'-phosphopantotheine.</text>
</comment>
<comment type="cofactor">
    <cofactor evidence="3">
        <name>Mg(2+)</name>
        <dbReference type="ChEBI" id="CHEBI:18420"/>
    </cofactor>
</comment>
<name>A0A9X1VB14_9BACL</name>
<keyword evidence="3 4" id="KW-0285">Flavoprotein</keyword>
<dbReference type="EMBL" id="JALBUF010000009">
    <property type="protein sequence ID" value="MCI0184174.1"/>
    <property type="molecule type" value="Genomic_DNA"/>
</dbReference>
<dbReference type="InterPro" id="IPR005252">
    <property type="entry name" value="CoaBC"/>
</dbReference>
<dbReference type="GO" id="GO:0004632">
    <property type="term" value="F:phosphopantothenate--cysteine ligase activity"/>
    <property type="evidence" value="ECO:0007669"/>
    <property type="project" value="UniProtKB-UniRule"/>
</dbReference>
<comment type="pathway">
    <text evidence="3 4">Cofactor biosynthesis; coenzyme A biosynthesis; CoA from (R)-pantothenate: step 2/5.</text>
</comment>
<evidence type="ECO:0000256" key="2">
    <source>
        <dbReference type="ARBA" id="ARBA00023239"/>
    </source>
</evidence>
<evidence type="ECO:0000256" key="1">
    <source>
        <dbReference type="ARBA" id="ARBA00022793"/>
    </source>
</evidence>
<keyword evidence="9" id="KW-1185">Reference proteome</keyword>
<dbReference type="Pfam" id="PF02441">
    <property type="entry name" value="Flavoprotein"/>
    <property type="match status" value="1"/>
</dbReference>
<keyword evidence="5" id="KW-1133">Transmembrane helix</keyword>
<keyword evidence="3" id="KW-0479">Metal-binding</keyword>
<feature type="region of interest" description="Phosphopantothenoylcysteine decarboxylase" evidence="3">
    <location>
        <begin position="1"/>
        <end position="188"/>
    </location>
</feature>
<keyword evidence="5" id="KW-0472">Membrane</keyword>
<dbReference type="SUPFAM" id="SSF52507">
    <property type="entry name" value="Homo-oligomeric flavin-containing Cys decarboxylases, HFCD"/>
    <property type="match status" value="1"/>
</dbReference>
<dbReference type="GO" id="GO:0015937">
    <property type="term" value="P:coenzyme A biosynthetic process"/>
    <property type="evidence" value="ECO:0007669"/>
    <property type="project" value="UniProtKB-UniRule"/>
</dbReference>
<feature type="domain" description="DNA/pantothenate metabolism flavoprotein C-terminal" evidence="7">
    <location>
        <begin position="184"/>
        <end position="394"/>
    </location>
</feature>
<feature type="region of interest" description="Phosphopantothenate--cysteine ligase" evidence="3">
    <location>
        <begin position="189"/>
        <end position="413"/>
    </location>
</feature>
<dbReference type="InterPro" id="IPR007085">
    <property type="entry name" value="DNA/pantothenate-metab_flavo_C"/>
</dbReference>
<dbReference type="GO" id="GO:0004633">
    <property type="term" value="F:phosphopantothenoylcysteine decarboxylase activity"/>
    <property type="evidence" value="ECO:0007669"/>
    <property type="project" value="UniProtKB-UniRule"/>
</dbReference>
<dbReference type="AlphaFoldDB" id="A0A9X1VB14"/>
<feature type="binding site" evidence="3">
    <location>
        <position position="341"/>
    </location>
    <ligand>
        <name>CTP</name>
        <dbReference type="ChEBI" id="CHEBI:37563"/>
    </ligand>
</feature>
<evidence type="ECO:0000256" key="4">
    <source>
        <dbReference type="RuleBase" id="RU364078"/>
    </source>
</evidence>
<sequence length="413" mass="44934">MIEGKRIILGITGGIAAYKAAILASALTKRKAVVTVVMTRGAMQFITPLTLQSLTRQPVYEDVFDERNPARITHIELADEADLVVVAPATADAIARFAHGIGDDMLTTLLLATRAPVVIAPAMNVHMYENVIVQHNMNKLIEAGYHIAEPGVGPLACGYTGKGRLMEPEDLVEFIDMMCTDKILAGEHVLVTAGPTRERIDPVRYIANDSTGTMGYALAQMAWRMGAKVTLISGPVDKEPLMGVEVIYVTSATEMYDAVMHHVPQASIVLKAAAVADYHPTEASDSKLKKQGSDPLTLTLVQNKDILKAIKEQRTTTQFIVGFAAETHHADYYARKKLVEKGLDLLVLNNVLEPGAGFGTTTNHVSLYYPNQVVETLPLAPKLDVAHDILLAVAREVKRKRELAHLVVSEEDA</sequence>
<dbReference type="Proteomes" id="UP001139263">
    <property type="component" value="Unassembled WGS sequence"/>
</dbReference>
<keyword evidence="3 4" id="KW-0436">Ligase</keyword>
<accession>A0A9X1VB14</accession>
<comment type="catalytic activity">
    <reaction evidence="3 4">
        <text>(R)-4'-phosphopantothenate + L-cysteine + CTP = N-[(R)-4-phosphopantothenoyl]-L-cysteine + CMP + diphosphate + H(+)</text>
        <dbReference type="Rhea" id="RHEA:19397"/>
        <dbReference type="ChEBI" id="CHEBI:10986"/>
        <dbReference type="ChEBI" id="CHEBI:15378"/>
        <dbReference type="ChEBI" id="CHEBI:33019"/>
        <dbReference type="ChEBI" id="CHEBI:35235"/>
        <dbReference type="ChEBI" id="CHEBI:37563"/>
        <dbReference type="ChEBI" id="CHEBI:59458"/>
        <dbReference type="ChEBI" id="CHEBI:60377"/>
        <dbReference type="EC" id="6.3.2.5"/>
    </reaction>
</comment>
<dbReference type="EC" id="4.1.1.36" evidence="3"/>
<dbReference type="Pfam" id="PF04127">
    <property type="entry name" value="DFP"/>
    <property type="match status" value="1"/>
</dbReference>
<organism evidence="8 9">
    <name type="scientific">Sulfoacidibacillus ferrooxidans</name>
    <dbReference type="NCBI Taxonomy" id="2005001"/>
    <lineage>
        <taxon>Bacteria</taxon>
        <taxon>Bacillati</taxon>
        <taxon>Bacillota</taxon>
        <taxon>Bacilli</taxon>
        <taxon>Bacillales</taxon>
        <taxon>Alicyclobacillaceae</taxon>
        <taxon>Sulfoacidibacillus</taxon>
    </lineage>
</organism>
<comment type="caution">
    <text evidence="3">Lacks conserved residue(s) required for the propagation of feature annotation.</text>
</comment>
<comment type="function">
    <text evidence="4">Catalyzes two steps in the biosynthesis of coenzyme A. In the first step cysteine is conjugated to 4'-phosphopantothenate to form 4-phosphopantothenoylcysteine, in the latter compound is decarboxylated to form 4'-phosphopantotheine.</text>
</comment>
<evidence type="ECO:0000313" key="8">
    <source>
        <dbReference type="EMBL" id="MCI0184174.1"/>
    </source>
</evidence>
<dbReference type="GO" id="GO:0071513">
    <property type="term" value="C:phosphopantothenoylcysteine decarboxylase complex"/>
    <property type="evidence" value="ECO:0007669"/>
    <property type="project" value="TreeGrafter"/>
</dbReference>
<dbReference type="InterPro" id="IPR036551">
    <property type="entry name" value="Flavin_trans-like"/>
</dbReference>
<dbReference type="NCBIfam" id="TIGR00521">
    <property type="entry name" value="coaBC_dfp"/>
    <property type="match status" value="1"/>
</dbReference>
<keyword evidence="3 4" id="KW-0288">FMN</keyword>
<protein>
    <recommendedName>
        <fullName evidence="3">Coenzyme A biosynthesis bifunctional protein CoaBC</fullName>
    </recommendedName>
    <alternativeName>
        <fullName evidence="3">DNA/pantothenate metabolism flavoprotein</fullName>
    </alternativeName>
    <alternativeName>
        <fullName evidence="3">Phosphopantothenoylcysteine synthetase/decarboxylase</fullName>
        <shortName evidence="3">PPCS-PPCDC</shortName>
    </alternativeName>
    <domain>
        <recommendedName>
            <fullName evidence="3">Phosphopantothenoylcysteine decarboxylase</fullName>
            <shortName evidence="3">PPC decarboxylase</shortName>
            <shortName evidence="3">PPC-DC</shortName>
            <ecNumber evidence="3">4.1.1.36</ecNumber>
        </recommendedName>
        <alternativeName>
            <fullName evidence="3">CoaC</fullName>
        </alternativeName>
    </domain>
    <domain>
        <recommendedName>
            <fullName evidence="3">Phosphopantothenate--cysteine ligase</fullName>
            <ecNumber evidence="3">6.3.2.5</ecNumber>
        </recommendedName>
        <alternativeName>
            <fullName evidence="3">CoaB</fullName>
        </alternativeName>
        <alternativeName>
            <fullName evidence="3">Phosphopantothenoylcysteine synthetase</fullName>
            <shortName evidence="3">PPC synthetase</shortName>
            <shortName evidence="3">PPC-S</shortName>
        </alternativeName>
    </domain>
</protein>
<dbReference type="GO" id="GO:0010181">
    <property type="term" value="F:FMN binding"/>
    <property type="evidence" value="ECO:0007669"/>
    <property type="project" value="UniProtKB-UniRule"/>
</dbReference>
<dbReference type="PANTHER" id="PTHR14359:SF6">
    <property type="entry name" value="PHOSPHOPANTOTHENOYLCYSTEINE DECARBOXYLASE"/>
    <property type="match status" value="1"/>
</dbReference>
<keyword evidence="5" id="KW-0812">Transmembrane</keyword>
<dbReference type="InterPro" id="IPR035929">
    <property type="entry name" value="CoaB-like_sf"/>
</dbReference>
<dbReference type="PANTHER" id="PTHR14359">
    <property type="entry name" value="HOMO-OLIGOMERIC FLAVIN CONTAINING CYS DECARBOXYLASE FAMILY"/>
    <property type="match status" value="1"/>
</dbReference>
<feature type="binding site" evidence="3">
    <location>
        <position position="277"/>
    </location>
    <ligand>
        <name>CTP</name>
        <dbReference type="ChEBI" id="CHEBI:37563"/>
    </ligand>
</feature>
<feature type="active site" description="Proton donor" evidence="3">
    <location>
        <position position="157"/>
    </location>
</feature>
<feature type="domain" description="Flavoprotein" evidence="6">
    <location>
        <begin position="5"/>
        <end position="175"/>
    </location>
</feature>
<dbReference type="Gene3D" id="3.40.50.10300">
    <property type="entry name" value="CoaB-like"/>
    <property type="match status" value="1"/>
</dbReference>
<dbReference type="SUPFAM" id="SSF102645">
    <property type="entry name" value="CoaB-like"/>
    <property type="match status" value="1"/>
</dbReference>
<dbReference type="GO" id="GO:0046872">
    <property type="term" value="F:metal ion binding"/>
    <property type="evidence" value="ECO:0007669"/>
    <property type="project" value="UniProtKB-KW"/>
</dbReference>
<comment type="caution">
    <text evidence="8">The sequence shown here is derived from an EMBL/GenBank/DDBJ whole genome shotgun (WGS) entry which is preliminary data.</text>
</comment>
<dbReference type="EC" id="6.3.2.5" evidence="3"/>
<dbReference type="GO" id="GO:0015941">
    <property type="term" value="P:pantothenate catabolic process"/>
    <property type="evidence" value="ECO:0007669"/>
    <property type="project" value="InterPro"/>
</dbReference>
<dbReference type="RefSeq" id="WP_241715589.1">
    <property type="nucleotide sequence ID" value="NZ_JALBUF010000009.1"/>
</dbReference>
<comment type="similarity">
    <text evidence="3 4">In the N-terminal section; belongs to the HFCD (homo-oligomeric flavin containing Cys decarboxylase) superfamily.</text>
</comment>
<gene>
    <name evidence="3 8" type="primary">coaBC</name>
    <name evidence="8" type="ORF">MM817_02469</name>
</gene>
<evidence type="ECO:0000259" key="7">
    <source>
        <dbReference type="Pfam" id="PF04127"/>
    </source>
</evidence>
<feature type="binding site" evidence="3">
    <location>
        <position position="323"/>
    </location>
    <ligand>
        <name>CTP</name>
        <dbReference type="ChEBI" id="CHEBI:37563"/>
    </ligand>
</feature>
<evidence type="ECO:0000313" key="9">
    <source>
        <dbReference type="Proteomes" id="UP001139263"/>
    </source>
</evidence>
<reference evidence="8" key="1">
    <citation type="submission" date="2022-03" db="EMBL/GenBank/DDBJ databases">
        <title>Draft Genome Sequence of Firmicute Strain S0AB, a Heterotrophic Iron/Sulfur-Oxidizing Extreme Acidophile.</title>
        <authorList>
            <person name="Vergara E."/>
            <person name="Pakostova E."/>
            <person name="Johnson D.B."/>
            <person name="Holmes D.S."/>
        </authorList>
    </citation>
    <scope>NUCLEOTIDE SEQUENCE</scope>
    <source>
        <strain evidence="8">S0AB</strain>
    </source>
</reference>
<proteinExistence type="inferred from homology"/>
<keyword evidence="2 3" id="KW-0456">Lyase</keyword>
<comment type="similarity">
    <text evidence="3 4">In the C-terminal section; belongs to the PPC synthetase family.</text>
</comment>
<comment type="cofactor">
    <cofactor evidence="3">
        <name>FMN</name>
        <dbReference type="ChEBI" id="CHEBI:58210"/>
    </cofactor>
    <text evidence="3">Binds 1 FMN per subunit.</text>
</comment>
<keyword evidence="3" id="KW-0511">Multifunctional enzyme</keyword>
<comment type="pathway">
    <text evidence="3 4">Cofactor biosynthesis; coenzyme A biosynthesis; CoA from (R)-pantothenate: step 3/5.</text>
</comment>
<feature type="binding site" evidence="3">
    <location>
        <position position="337"/>
    </location>
    <ligand>
        <name>CTP</name>
        <dbReference type="ChEBI" id="CHEBI:37563"/>
    </ligand>
</feature>
<feature type="binding site" evidence="3">
    <location>
        <position position="287"/>
    </location>
    <ligand>
        <name>CTP</name>
        <dbReference type="ChEBI" id="CHEBI:37563"/>
    </ligand>
</feature>
<evidence type="ECO:0000259" key="6">
    <source>
        <dbReference type="Pfam" id="PF02441"/>
    </source>
</evidence>
<dbReference type="Gene3D" id="3.40.50.1950">
    <property type="entry name" value="Flavin prenyltransferase-like"/>
    <property type="match status" value="1"/>
</dbReference>
<comment type="catalytic activity">
    <reaction evidence="3 4">
        <text>N-[(R)-4-phosphopantothenoyl]-L-cysteine + H(+) = (R)-4'-phosphopantetheine + CO2</text>
        <dbReference type="Rhea" id="RHEA:16793"/>
        <dbReference type="ChEBI" id="CHEBI:15378"/>
        <dbReference type="ChEBI" id="CHEBI:16526"/>
        <dbReference type="ChEBI" id="CHEBI:59458"/>
        <dbReference type="ChEBI" id="CHEBI:61723"/>
        <dbReference type="EC" id="4.1.1.36"/>
    </reaction>
</comment>
<evidence type="ECO:0000256" key="5">
    <source>
        <dbReference type="SAM" id="Phobius"/>
    </source>
</evidence>
<dbReference type="InterPro" id="IPR003382">
    <property type="entry name" value="Flavoprotein"/>
</dbReference>